<keyword evidence="6" id="KW-0067">ATP-binding</keyword>
<evidence type="ECO:0000256" key="3">
    <source>
        <dbReference type="ARBA" id="ARBA00022448"/>
    </source>
</evidence>
<dbReference type="PROSITE" id="PS50929">
    <property type="entry name" value="ABC_TM1F"/>
    <property type="match status" value="1"/>
</dbReference>
<dbReference type="SUPFAM" id="SSF52540">
    <property type="entry name" value="P-loop containing nucleoside triphosphate hydrolases"/>
    <property type="match status" value="1"/>
</dbReference>
<evidence type="ECO:0000256" key="6">
    <source>
        <dbReference type="ARBA" id="ARBA00022840"/>
    </source>
</evidence>
<feature type="non-terminal residue" evidence="12">
    <location>
        <position position="1"/>
    </location>
</feature>
<dbReference type="GO" id="GO:0005524">
    <property type="term" value="F:ATP binding"/>
    <property type="evidence" value="ECO:0007669"/>
    <property type="project" value="UniProtKB-KW"/>
</dbReference>
<evidence type="ECO:0000259" key="10">
    <source>
        <dbReference type="PROSITE" id="PS50893"/>
    </source>
</evidence>
<dbReference type="Pfam" id="PF00005">
    <property type="entry name" value="ABC_tran"/>
    <property type="match status" value="1"/>
</dbReference>
<reference evidence="12 13" key="1">
    <citation type="submission" date="2019-03" db="EMBL/GenBank/DDBJ databases">
        <title>Single cell metagenomics reveals metabolic interactions within the superorganism composed of flagellate Streblomastix strix and complex community of Bacteroidetes bacteria on its surface.</title>
        <authorList>
            <person name="Treitli S.C."/>
            <person name="Kolisko M."/>
            <person name="Husnik F."/>
            <person name="Keeling P."/>
            <person name="Hampl V."/>
        </authorList>
    </citation>
    <scope>NUCLEOTIDE SEQUENCE [LARGE SCALE GENOMIC DNA]</scope>
    <source>
        <strain evidence="12">ST1C</strain>
    </source>
</reference>
<dbReference type="EMBL" id="SNRW01011504">
    <property type="protein sequence ID" value="KAA6375062.1"/>
    <property type="molecule type" value="Genomic_DNA"/>
</dbReference>
<evidence type="ECO:0000256" key="1">
    <source>
        <dbReference type="ARBA" id="ARBA00004141"/>
    </source>
</evidence>
<dbReference type="Gene3D" id="3.40.50.300">
    <property type="entry name" value="P-loop containing nucleotide triphosphate hydrolases"/>
    <property type="match status" value="1"/>
</dbReference>
<evidence type="ECO:0000256" key="4">
    <source>
        <dbReference type="ARBA" id="ARBA00022692"/>
    </source>
</evidence>
<dbReference type="InterPro" id="IPR017871">
    <property type="entry name" value="ABC_transporter-like_CS"/>
</dbReference>
<evidence type="ECO:0000256" key="2">
    <source>
        <dbReference type="ARBA" id="ARBA00009726"/>
    </source>
</evidence>
<feature type="transmembrane region" description="Helical" evidence="9">
    <location>
        <begin position="237"/>
        <end position="270"/>
    </location>
</feature>
<dbReference type="InterPro" id="IPR011527">
    <property type="entry name" value="ABC1_TM_dom"/>
</dbReference>
<keyword evidence="8 9" id="KW-0472">Membrane</keyword>
<dbReference type="SMART" id="SM00382">
    <property type="entry name" value="AAA"/>
    <property type="match status" value="1"/>
</dbReference>
<dbReference type="GO" id="GO:0140359">
    <property type="term" value="F:ABC-type transporter activity"/>
    <property type="evidence" value="ECO:0007669"/>
    <property type="project" value="InterPro"/>
</dbReference>
<comment type="caution">
    <text evidence="12">The sequence shown here is derived from an EMBL/GenBank/DDBJ whole genome shotgun (WGS) entry which is preliminary data.</text>
</comment>
<accession>A0A5J4UY81</accession>
<dbReference type="PANTHER" id="PTHR24223:SF456">
    <property type="entry name" value="MULTIDRUG RESISTANCE-ASSOCIATED PROTEIN LETHAL(2)03659"/>
    <property type="match status" value="1"/>
</dbReference>
<keyword evidence="5" id="KW-0547">Nucleotide-binding</keyword>
<dbReference type="PANTHER" id="PTHR24223">
    <property type="entry name" value="ATP-BINDING CASSETTE SUB-FAMILY C"/>
    <property type="match status" value="1"/>
</dbReference>
<evidence type="ECO:0000313" key="13">
    <source>
        <dbReference type="Proteomes" id="UP000324800"/>
    </source>
</evidence>
<dbReference type="PROSITE" id="PS00211">
    <property type="entry name" value="ABC_TRANSPORTER_1"/>
    <property type="match status" value="1"/>
</dbReference>
<dbReference type="Pfam" id="PF00664">
    <property type="entry name" value="ABC_membrane"/>
    <property type="match status" value="1"/>
</dbReference>
<dbReference type="Proteomes" id="UP000324800">
    <property type="component" value="Unassembled WGS sequence"/>
</dbReference>
<keyword evidence="7 9" id="KW-1133">Transmembrane helix</keyword>
<feature type="non-terminal residue" evidence="12">
    <location>
        <position position="706"/>
    </location>
</feature>
<comment type="similarity">
    <text evidence="2">Belongs to the ABC transporter superfamily. ABCC family. Conjugate transporter (TC 3.A.1.208) subfamily.</text>
</comment>
<evidence type="ECO:0000259" key="11">
    <source>
        <dbReference type="PROSITE" id="PS50929"/>
    </source>
</evidence>
<dbReference type="GO" id="GO:0016887">
    <property type="term" value="F:ATP hydrolysis activity"/>
    <property type="evidence" value="ECO:0007669"/>
    <property type="project" value="InterPro"/>
</dbReference>
<comment type="subcellular location">
    <subcellularLocation>
        <location evidence="1">Membrane</location>
        <topology evidence="1">Multi-pass membrane protein</topology>
    </subcellularLocation>
</comment>
<dbReference type="SUPFAM" id="SSF90123">
    <property type="entry name" value="ABC transporter transmembrane region"/>
    <property type="match status" value="2"/>
</dbReference>
<sequence length="706" mass="77843">VSVGVVAPLAVNSVAVGMASALGQTNYDDFAVSMLPRLVFLAQLALPAQQLPTLLNAFIDLRISSKRIQSFLNRDTLTGRMQSEETKPQKNDIAIEVENCSFIWPGNDPLASVDSHVSKWLLEESCTPLAGWWLGVSGDQQMYSKLSFTTKLLFYVGFLIVTTILCFIRAPLAYLISRRVGQILHTSLLNRVLLAPLSFHDTTPRGFINNFFTGDLPTCDMGLLSEVLRSISLWLNLIGQIIVICFGGTPWFILLGIPGLIAFIFVLRLYTPAVRSLQKIEAQSRAQMLSVFGEVASGGGSNEKTNQDNQLKINKKITKQQNKIKSNDKPNSSIGRSGVSSNGASVLRAYGASNIWLHKFFQSNDEVTIRFVLVREGRRWAGIQSSFISVIMIGGAIGLGFSFMNVSQLAVAISALLTVASTSTTLIQQQVELAGRMASFERVQFYSQTVEQEKEKKKNLNDNGYTIAERSFENEKLDNKSIILQTLKPSSILFENVSLSHRSDLPFALKDITLHIKAGSKVGICGRTGAGKSSVLSALYRIVELDADLQQKEETNDEQISFTNKGRILIDGIDISDLPLLQLRHSMTLLPQEPMLFAGSIRENLDPENIHFGDDQTLWVALDSVEMRDIVNQLGNGLDSEVSDGGSNFSSGQRQLLCMARALLRKSRIFVLDEATASVDLATEFKIRQAVLNNLTSTVIMIAHRL</sequence>
<dbReference type="CDD" id="cd03244">
    <property type="entry name" value="ABCC_MRP_domain2"/>
    <property type="match status" value="1"/>
</dbReference>
<feature type="transmembrane region" description="Helical" evidence="9">
    <location>
        <begin position="380"/>
        <end position="403"/>
    </location>
</feature>
<dbReference type="PROSITE" id="PS50893">
    <property type="entry name" value="ABC_TRANSPORTER_2"/>
    <property type="match status" value="1"/>
</dbReference>
<organism evidence="12 13">
    <name type="scientific">Streblomastix strix</name>
    <dbReference type="NCBI Taxonomy" id="222440"/>
    <lineage>
        <taxon>Eukaryota</taxon>
        <taxon>Metamonada</taxon>
        <taxon>Preaxostyla</taxon>
        <taxon>Oxymonadida</taxon>
        <taxon>Streblomastigidae</taxon>
        <taxon>Streblomastix</taxon>
    </lineage>
</organism>
<dbReference type="GO" id="GO:0016020">
    <property type="term" value="C:membrane"/>
    <property type="evidence" value="ECO:0007669"/>
    <property type="project" value="UniProtKB-SubCell"/>
</dbReference>
<evidence type="ECO:0000256" key="7">
    <source>
        <dbReference type="ARBA" id="ARBA00022989"/>
    </source>
</evidence>
<evidence type="ECO:0000256" key="9">
    <source>
        <dbReference type="SAM" id="Phobius"/>
    </source>
</evidence>
<dbReference type="InterPro" id="IPR003593">
    <property type="entry name" value="AAA+_ATPase"/>
</dbReference>
<dbReference type="AlphaFoldDB" id="A0A5J4UY81"/>
<gene>
    <name evidence="12" type="ORF">EZS28_029411</name>
</gene>
<keyword evidence="4 9" id="KW-0812">Transmembrane</keyword>
<evidence type="ECO:0000313" key="12">
    <source>
        <dbReference type="EMBL" id="KAA6375062.1"/>
    </source>
</evidence>
<keyword evidence="3" id="KW-0813">Transport</keyword>
<feature type="transmembrane region" description="Helical" evidence="9">
    <location>
        <begin position="409"/>
        <end position="427"/>
    </location>
</feature>
<proteinExistence type="inferred from homology"/>
<dbReference type="InterPro" id="IPR036640">
    <property type="entry name" value="ABC1_TM_sf"/>
</dbReference>
<protein>
    <submittedName>
        <fullName evidence="12">Putative multidrug resistance protein ABC superfamily</fullName>
    </submittedName>
</protein>
<feature type="domain" description="ABC transmembrane type-1" evidence="11">
    <location>
        <begin position="129"/>
        <end position="442"/>
    </location>
</feature>
<dbReference type="InterPro" id="IPR003439">
    <property type="entry name" value="ABC_transporter-like_ATP-bd"/>
</dbReference>
<name>A0A5J4UY81_9EUKA</name>
<dbReference type="InterPro" id="IPR027417">
    <property type="entry name" value="P-loop_NTPase"/>
</dbReference>
<dbReference type="Gene3D" id="1.20.1560.10">
    <property type="entry name" value="ABC transporter type 1, transmembrane domain"/>
    <property type="match status" value="1"/>
</dbReference>
<dbReference type="InterPro" id="IPR050173">
    <property type="entry name" value="ABC_transporter_C-like"/>
</dbReference>
<feature type="domain" description="ABC transporter" evidence="10">
    <location>
        <begin position="492"/>
        <end position="706"/>
    </location>
</feature>
<dbReference type="OrthoDB" id="6500128at2759"/>
<evidence type="ECO:0000256" key="8">
    <source>
        <dbReference type="ARBA" id="ARBA00023136"/>
    </source>
</evidence>
<evidence type="ECO:0000256" key="5">
    <source>
        <dbReference type="ARBA" id="ARBA00022741"/>
    </source>
</evidence>
<feature type="transmembrane region" description="Helical" evidence="9">
    <location>
        <begin position="152"/>
        <end position="176"/>
    </location>
</feature>